<dbReference type="EMBL" id="CM037629">
    <property type="protein sequence ID" value="KAH7990432.1"/>
    <property type="molecule type" value="Genomic_DNA"/>
</dbReference>
<gene>
    <name evidence="1" type="ORF">K3G42_007102</name>
</gene>
<dbReference type="Proteomes" id="UP000827872">
    <property type="component" value="Linkage Group LG16"/>
</dbReference>
<evidence type="ECO:0000313" key="1">
    <source>
        <dbReference type="EMBL" id="KAH7990432.1"/>
    </source>
</evidence>
<accession>A0ACB8EDD4</accession>
<comment type="caution">
    <text evidence="1">The sequence shown here is derived from an EMBL/GenBank/DDBJ whole genome shotgun (WGS) entry which is preliminary data.</text>
</comment>
<evidence type="ECO:0000313" key="2">
    <source>
        <dbReference type="Proteomes" id="UP000827872"/>
    </source>
</evidence>
<protein>
    <submittedName>
        <fullName evidence="1">Uncharacterized protein</fullName>
    </submittedName>
</protein>
<keyword evidence="2" id="KW-1185">Reference proteome</keyword>
<reference evidence="1" key="1">
    <citation type="submission" date="2021-08" db="EMBL/GenBank/DDBJ databases">
        <title>The first chromosome-level gecko genome reveals the dynamic sex chromosomes of Neotropical dwarf geckos (Sphaerodactylidae: Sphaerodactylus).</title>
        <authorList>
            <person name="Pinto B.J."/>
            <person name="Keating S.E."/>
            <person name="Gamble T."/>
        </authorList>
    </citation>
    <scope>NUCLEOTIDE SEQUENCE</scope>
    <source>
        <strain evidence="1">TG3544</strain>
    </source>
</reference>
<name>A0ACB8EDD4_9SAUR</name>
<proteinExistence type="predicted"/>
<organism evidence="1 2">
    <name type="scientific">Sphaerodactylus townsendi</name>
    <dbReference type="NCBI Taxonomy" id="933632"/>
    <lineage>
        <taxon>Eukaryota</taxon>
        <taxon>Metazoa</taxon>
        <taxon>Chordata</taxon>
        <taxon>Craniata</taxon>
        <taxon>Vertebrata</taxon>
        <taxon>Euteleostomi</taxon>
        <taxon>Lepidosauria</taxon>
        <taxon>Squamata</taxon>
        <taxon>Bifurcata</taxon>
        <taxon>Gekkota</taxon>
        <taxon>Sphaerodactylidae</taxon>
        <taxon>Sphaerodactylus</taxon>
    </lineage>
</organism>
<sequence length="301" mass="33198">MSKAKEKSLRGCCCCIEALSGFLLLMLVASTITLLRYFLEFHDLRPTSSGNKTDLLINVTTTPRPSSQSFASAEMLPQSSIMSSPVSQKLTTPLTSSSPRSPISFVSSTVLQQASPTDNLQQRTSDRRKTQFPKTPTEKTSLIFPSPLVSVTQSTLLRGLASPAKQSSPQQLLTLPVKWDSPQQLSVATEKTSQRVASTMKPTLSQKQILRRNVTHSEKPLSGQMGEEETDQYFKGSFSVVNETYCSNYSDPTSRAFRNEALKLENMVSINLDILVTCTLVPALPQVLPLFKWKVLSIGLF</sequence>